<evidence type="ECO:0000256" key="1">
    <source>
        <dbReference type="ARBA" id="ARBA00001946"/>
    </source>
</evidence>
<protein>
    <recommendedName>
        <fullName evidence="6 19">Adenosylcobinamide-GDP ribazoletransferase</fullName>
        <ecNumber evidence="5 19">2.7.8.26</ecNumber>
    </recommendedName>
    <alternativeName>
        <fullName evidence="16 19">Cobalamin synthase</fullName>
    </alternativeName>
    <alternativeName>
        <fullName evidence="15 19">Cobalamin-5'-phosphate synthase</fullName>
    </alternativeName>
</protein>
<proteinExistence type="inferred from homology"/>
<evidence type="ECO:0000313" key="20">
    <source>
        <dbReference type="EMBL" id="WFT74740.1"/>
    </source>
</evidence>
<dbReference type="Proteomes" id="UP001221597">
    <property type="component" value="Chromosome"/>
</dbReference>
<dbReference type="GO" id="GO:0051073">
    <property type="term" value="F:adenosylcobinamide-GDP ribazoletransferase activity"/>
    <property type="evidence" value="ECO:0007669"/>
    <property type="project" value="UniProtKB-EC"/>
</dbReference>
<evidence type="ECO:0000256" key="10">
    <source>
        <dbReference type="ARBA" id="ARBA00022692"/>
    </source>
</evidence>
<keyword evidence="12 19" id="KW-1133">Transmembrane helix</keyword>
<comment type="catalytic activity">
    <reaction evidence="17 19">
        <text>alpha-ribazole + adenosylcob(III)inamide-GDP = adenosylcob(III)alamin + GMP + H(+)</text>
        <dbReference type="Rhea" id="RHEA:16049"/>
        <dbReference type="ChEBI" id="CHEBI:10329"/>
        <dbReference type="ChEBI" id="CHEBI:15378"/>
        <dbReference type="ChEBI" id="CHEBI:18408"/>
        <dbReference type="ChEBI" id="CHEBI:58115"/>
        <dbReference type="ChEBI" id="CHEBI:60487"/>
        <dbReference type="EC" id="2.7.8.26"/>
    </reaction>
</comment>
<gene>
    <name evidence="19" type="primary">cobS</name>
    <name evidence="20" type="ORF">P9989_20745</name>
</gene>
<comment type="function">
    <text evidence="14 19">Joins adenosylcobinamide-GDP and alpha-ribazole to generate adenosylcobalamin (Ado-cobalamin). Also synthesizes adenosylcobalamin 5'-phosphate from adenosylcobinamide-GDP and alpha-ribazole 5'-phosphate.</text>
</comment>
<evidence type="ECO:0000256" key="9">
    <source>
        <dbReference type="ARBA" id="ARBA00022679"/>
    </source>
</evidence>
<evidence type="ECO:0000256" key="18">
    <source>
        <dbReference type="ARBA" id="ARBA00049504"/>
    </source>
</evidence>
<evidence type="ECO:0000256" key="5">
    <source>
        <dbReference type="ARBA" id="ARBA00013200"/>
    </source>
</evidence>
<evidence type="ECO:0000256" key="14">
    <source>
        <dbReference type="ARBA" id="ARBA00025228"/>
    </source>
</evidence>
<dbReference type="EC" id="2.7.8.26" evidence="5 19"/>
<keyword evidence="8 19" id="KW-0169">Cobalamin biosynthesis</keyword>
<sequence length="258" mass="28607">MKNVGLGALFTLQFFSVCPIRKNIEPNSSVVRSCLIWLPVLGLVIGIINAFIFYGLASITTMSLISLIIFAIMLPAIWSGGLHLDGLMDTGDAFFSYQDSHKRLEVMGDPRTGAFGVLVLLAVLIMRFVFMYETFLTDSSAILFIIIVPIFSRGVMVMLLGNTLPARSRGLSHFFKRHYHHNVTLTIIGLMFVTSAAVSLHSLSYFMVSFAMLLVSLIGMWGIRVWALRSFGGITGDVCGATLEGMETFLWFIVWLCI</sequence>
<evidence type="ECO:0000256" key="13">
    <source>
        <dbReference type="ARBA" id="ARBA00023136"/>
    </source>
</evidence>
<dbReference type="InterPro" id="IPR003805">
    <property type="entry name" value="CobS"/>
</dbReference>
<keyword evidence="7 19" id="KW-1003">Cell membrane</keyword>
<evidence type="ECO:0000256" key="12">
    <source>
        <dbReference type="ARBA" id="ARBA00022989"/>
    </source>
</evidence>
<keyword evidence="13 19" id="KW-0472">Membrane</keyword>
<evidence type="ECO:0000256" key="6">
    <source>
        <dbReference type="ARBA" id="ARBA00015850"/>
    </source>
</evidence>
<keyword evidence="11 19" id="KW-0460">Magnesium</keyword>
<comment type="catalytic activity">
    <reaction evidence="18 19">
        <text>alpha-ribazole 5'-phosphate + adenosylcob(III)inamide-GDP = adenosylcob(III)alamin 5'-phosphate + GMP + H(+)</text>
        <dbReference type="Rhea" id="RHEA:23560"/>
        <dbReference type="ChEBI" id="CHEBI:15378"/>
        <dbReference type="ChEBI" id="CHEBI:57918"/>
        <dbReference type="ChEBI" id="CHEBI:58115"/>
        <dbReference type="ChEBI" id="CHEBI:60487"/>
        <dbReference type="ChEBI" id="CHEBI:60493"/>
        <dbReference type="EC" id="2.7.8.26"/>
    </reaction>
</comment>
<evidence type="ECO:0000256" key="3">
    <source>
        <dbReference type="ARBA" id="ARBA00004663"/>
    </source>
</evidence>
<feature type="transmembrane region" description="Helical" evidence="19">
    <location>
        <begin position="112"/>
        <end position="130"/>
    </location>
</feature>
<evidence type="ECO:0000256" key="2">
    <source>
        <dbReference type="ARBA" id="ARBA00004651"/>
    </source>
</evidence>
<dbReference type="RefSeq" id="WP_283076736.1">
    <property type="nucleotide sequence ID" value="NZ_CP121671.1"/>
</dbReference>
<dbReference type="PANTHER" id="PTHR34148:SF1">
    <property type="entry name" value="ADENOSYLCOBINAMIDE-GDP RIBAZOLETRANSFERASE"/>
    <property type="match status" value="1"/>
</dbReference>
<dbReference type="Pfam" id="PF02654">
    <property type="entry name" value="CobS"/>
    <property type="match status" value="1"/>
</dbReference>
<accession>A0ABY8IXF7</accession>
<evidence type="ECO:0000256" key="19">
    <source>
        <dbReference type="HAMAP-Rule" id="MF_00719"/>
    </source>
</evidence>
<dbReference type="PANTHER" id="PTHR34148">
    <property type="entry name" value="ADENOSYLCOBINAMIDE-GDP RIBAZOLETRANSFERASE"/>
    <property type="match status" value="1"/>
</dbReference>
<dbReference type="HAMAP" id="MF_00719">
    <property type="entry name" value="CobS"/>
    <property type="match status" value="1"/>
</dbReference>
<comment type="similarity">
    <text evidence="4 19">Belongs to the CobS family.</text>
</comment>
<evidence type="ECO:0000256" key="15">
    <source>
        <dbReference type="ARBA" id="ARBA00032605"/>
    </source>
</evidence>
<organism evidence="20 21">
    <name type="scientific">Halobacillus naozhouensis</name>
    <dbReference type="NCBI Taxonomy" id="554880"/>
    <lineage>
        <taxon>Bacteria</taxon>
        <taxon>Bacillati</taxon>
        <taxon>Bacillota</taxon>
        <taxon>Bacilli</taxon>
        <taxon>Bacillales</taxon>
        <taxon>Bacillaceae</taxon>
        <taxon>Halobacillus</taxon>
    </lineage>
</organism>
<feature type="transmembrane region" description="Helical" evidence="19">
    <location>
        <begin position="205"/>
        <end position="223"/>
    </location>
</feature>
<evidence type="ECO:0000256" key="11">
    <source>
        <dbReference type="ARBA" id="ARBA00022842"/>
    </source>
</evidence>
<evidence type="ECO:0000256" key="17">
    <source>
        <dbReference type="ARBA" id="ARBA00048623"/>
    </source>
</evidence>
<keyword evidence="21" id="KW-1185">Reference proteome</keyword>
<evidence type="ECO:0000313" key="21">
    <source>
        <dbReference type="Proteomes" id="UP001221597"/>
    </source>
</evidence>
<feature type="transmembrane region" description="Helical" evidence="19">
    <location>
        <begin position="142"/>
        <end position="159"/>
    </location>
</feature>
<name>A0ABY8IXF7_9BACI</name>
<evidence type="ECO:0000256" key="4">
    <source>
        <dbReference type="ARBA" id="ARBA00010561"/>
    </source>
</evidence>
<keyword evidence="9 19" id="KW-0808">Transferase</keyword>
<comment type="cofactor">
    <cofactor evidence="1 19">
        <name>Mg(2+)</name>
        <dbReference type="ChEBI" id="CHEBI:18420"/>
    </cofactor>
</comment>
<comment type="subcellular location">
    <subcellularLocation>
        <location evidence="2 19">Cell membrane</location>
        <topology evidence="2 19">Multi-pass membrane protein</topology>
    </subcellularLocation>
</comment>
<evidence type="ECO:0000256" key="8">
    <source>
        <dbReference type="ARBA" id="ARBA00022573"/>
    </source>
</evidence>
<evidence type="ECO:0000256" key="7">
    <source>
        <dbReference type="ARBA" id="ARBA00022475"/>
    </source>
</evidence>
<keyword evidence="10 19" id="KW-0812">Transmembrane</keyword>
<comment type="pathway">
    <text evidence="3 19">Cofactor biosynthesis; adenosylcobalamin biosynthesis; adenosylcobalamin from cob(II)yrinate a,c-diamide: step 7/7.</text>
</comment>
<feature type="transmembrane region" description="Helical" evidence="19">
    <location>
        <begin position="64"/>
        <end position="84"/>
    </location>
</feature>
<feature type="transmembrane region" description="Helical" evidence="19">
    <location>
        <begin position="35"/>
        <end position="57"/>
    </location>
</feature>
<reference evidence="20 21" key="1">
    <citation type="submission" date="2023-04" db="EMBL/GenBank/DDBJ databases">
        <title>Genome sequence of Halobacillus naozhouensis KACC 21980.</title>
        <authorList>
            <person name="Kim S."/>
            <person name="Heo J."/>
            <person name="Kwon S.-W."/>
        </authorList>
    </citation>
    <scope>NUCLEOTIDE SEQUENCE [LARGE SCALE GENOMIC DNA]</scope>
    <source>
        <strain evidence="20 21">KCTC 13234</strain>
    </source>
</reference>
<evidence type="ECO:0000256" key="16">
    <source>
        <dbReference type="ARBA" id="ARBA00032853"/>
    </source>
</evidence>
<dbReference type="EMBL" id="CP121671">
    <property type="protein sequence ID" value="WFT74740.1"/>
    <property type="molecule type" value="Genomic_DNA"/>
</dbReference>
<feature type="transmembrane region" description="Helical" evidence="19">
    <location>
        <begin position="179"/>
        <end position="198"/>
    </location>
</feature>